<dbReference type="Gene3D" id="3.40.390.80">
    <property type="entry name" value="Peptidase M60, enhancin-like domain 2"/>
    <property type="match status" value="1"/>
</dbReference>
<dbReference type="Pfam" id="PF13402">
    <property type="entry name" value="Peptidase_M60"/>
    <property type="match status" value="1"/>
</dbReference>
<dbReference type="PANTHER" id="PTHR15730:SF5">
    <property type="entry name" value="SI:CH211-210B2.2-RELATED"/>
    <property type="match status" value="1"/>
</dbReference>
<organism evidence="2 3">
    <name type="scientific">Klebsiella michiganensis</name>
    <dbReference type="NCBI Taxonomy" id="1134687"/>
    <lineage>
        <taxon>Bacteria</taxon>
        <taxon>Pseudomonadati</taxon>
        <taxon>Pseudomonadota</taxon>
        <taxon>Gammaproteobacteria</taxon>
        <taxon>Enterobacterales</taxon>
        <taxon>Enterobacteriaceae</taxon>
        <taxon>Klebsiella/Raoultella group</taxon>
        <taxon>Klebsiella</taxon>
    </lineage>
</organism>
<evidence type="ECO:0000313" key="2">
    <source>
        <dbReference type="EMBL" id="QHS50283.1"/>
    </source>
</evidence>
<dbReference type="SMART" id="SM01276">
    <property type="entry name" value="M60-like"/>
    <property type="match status" value="1"/>
</dbReference>
<sequence>MPVENILNFNNEAGNYLYTPLPSAALEAKRTNSIRELSDQQMTGRYVRTGDMVNLVLENLPDGYEASAIIGFLPMWGNEQGQQEIALAEGENQFDSKQDGPLFVRITLPEGKQDSATKIAVRVKGGSPLPLYVDGETSANEWQAQLSAYSDAPFVQLFGKHSMITLPRDVYHSYPVIDPSETFAVIDRVLDLEDELAGFDDTQPTDVRSLLRQHFLVSFRTPKREQNAFYMYTTDQFIGMLEYNTQDLTNPERLREEWVIWHEVGHTHQQASWTWDSLMEISTNLFSLYVQEQMGKTNRLDVPQEDGTSPREKVEEYLRNRPPNYVSEIGKDNYNDNFIRLVMFDQLRLAYGWELITRIFKHYRMHPLLDDALQSEKVDNFIEVLCRISCNDLRPFLSRWQFHASYEANQKIDTMRLPVRDL</sequence>
<dbReference type="Gene3D" id="2.60.120.1250">
    <property type="entry name" value="Peptidase M60, enhancin-like domain 1"/>
    <property type="match status" value="1"/>
</dbReference>
<evidence type="ECO:0000313" key="3">
    <source>
        <dbReference type="Proteomes" id="UP000464389"/>
    </source>
</evidence>
<dbReference type="InterPro" id="IPR051244">
    <property type="entry name" value="TCAF"/>
</dbReference>
<gene>
    <name evidence="2" type="ORF">GW952_32085</name>
</gene>
<dbReference type="AlphaFoldDB" id="A0A6P1V6E1"/>
<dbReference type="PANTHER" id="PTHR15730">
    <property type="entry name" value="EXPERIMENTAL AUTOIMMUNE PROSTATITIS ANTIGEN 2-RELATED"/>
    <property type="match status" value="1"/>
</dbReference>
<dbReference type="EMBL" id="CP048111">
    <property type="protein sequence ID" value="QHS50283.1"/>
    <property type="molecule type" value="Genomic_DNA"/>
</dbReference>
<keyword evidence="2" id="KW-0614">Plasmid</keyword>
<dbReference type="InterPro" id="IPR042279">
    <property type="entry name" value="Pep_M60_3"/>
</dbReference>
<name>A0A6P1V6E1_9ENTR</name>
<feature type="domain" description="Peptidase M60" evidence="1">
    <location>
        <begin position="38"/>
        <end position="352"/>
    </location>
</feature>
<proteinExistence type="predicted"/>
<accession>A0A6P1V6E1</accession>
<dbReference type="PROSITE" id="PS51723">
    <property type="entry name" value="PEPTIDASE_M60"/>
    <property type="match status" value="1"/>
</dbReference>
<evidence type="ECO:0000259" key="1">
    <source>
        <dbReference type="PROSITE" id="PS51723"/>
    </source>
</evidence>
<reference evidence="2 3" key="1">
    <citation type="submission" date="2020-01" db="EMBL/GenBank/DDBJ databases">
        <title>Bactrocera dorsalis gut bacteria genome.</title>
        <authorList>
            <person name="Zhang H."/>
            <person name="Cai Z."/>
        </authorList>
    </citation>
    <scope>NUCLEOTIDE SEQUENCE [LARGE SCALE GENOMIC DNA]</scope>
    <source>
        <strain evidence="2 3">BD177</strain>
        <plasmid evidence="2 3">unnamed3</plasmid>
    </source>
</reference>
<dbReference type="Proteomes" id="UP000464389">
    <property type="component" value="Plasmid unnamed3"/>
</dbReference>
<protein>
    <submittedName>
        <fullName evidence="2">S-layer protein</fullName>
    </submittedName>
</protein>
<dbReference type="InterPro" id="IPR031161">
    <property type="entry name" value="Peptidase_M60_dom"/>
</dbReference>
<dbReference type="Gene3D" id="1.10.390.30">
    <property type="entry name" value="Peptidase M60, enhancin-like domain 3"/>
    <property type="match status" value="1"/>
</dbReference>
<geneLocation type="plasmid" evidence="2">
    <name>unnamed3</name>
</geneLocation>